<evidence type="ECO:0000313" key="1">
    <source>
        <dbReference type="EMBL" id="MBX73824.1"/>
    </source>
</evidence>
<dbReference type="EMBL" id="GGEC01093340">
    <property type="protein sequence ID" value="MBX73824.1"/>
    <property type="molecule type" value="Transcribed_RNA"/>
</dbReference>
<name>A0A2P2R3X3_RHIMU</name>
<organism evidence="1">
    <name type="scientific">Rhizophora mucronata</name>
    <name type="common">Asiatic mangrove</name>
    <dbReference type="NCBI Taxonomy" id="61149"/>
    <lineage>
        <taxon>Eukaryota</taxon>
        <taxon>Viridiplantae</taxon>
        <taxon>Streptophyta</taxon>
        <taxon>Embryophyta</taxon>
        <taxon>Tracheophyta</taxon>
        <taxon>Spermatophyta</taxon>
        <taxon>Magnoliopsida</taxon>
        <taxon>eudicotyledons</taxon>
        <taxon>Gunneridae</taxon>
        <taxon>Pentapetalae</taxon>
        <taxon>rosids</taxon>
        <taxon>fabids</taxon>
        <taxon>Malpighiales</taxon>
        <taxon>Rhizophoraceae</taxon>
        <taxon>Rhizophora</taxon>
    </lineage>
</organism>
<sequence>MNCFPPIVVIERFTDLHYYIQTTQGTRHLKQNIVKKPWI</sequence>
<accession>A0A2P2R3X3</accession>
<dbReference type="AlphaFoldDB" id="A0A2P2R3X3"/>
<proteinExistence type="predicted"/>
<reference evidence="1" key="1">
    <citation type="submission" date="2018-02" db="EMBL/GenBank/DDBJ databases">
        <title>Rhizophora mucronata_Transcriptome.</title>
        <authorList>
            <person name="Meera S.P."/>
            <person name="Sreeshan A."/>
            <person name="Augustine A."/>
        </authorList>
    </citation>
    <scope>NUCLEOTIDE SEQUENCE</scope>
    <source>
        <tissue evidence="1">Leaf</tissue>
    </source>
</reference>
<protein>
    <submittedName>
        <fullName evidence="1">Uncharacterized protein</fullName>
    </submittedName>
</protein>